<comment type="similarity">
    <text evidence="1">Belongs to the class IV-like SAM-binding methyltransferase superfamily. RNA methyltransferase TrmH family.</text>
</comment>
<comment type="caution">
    <text evidence="5">The sequence shown here is derived from an EMBL/GenBank/DDBJ whole genome shotgun (WGS) entry which is preliminary data.</text>
</comment>
<evidence type="ECO:0000259" key="4">
    <source>
        <dbReference type="SMART" id="SM00967"/>
    </source>
</evidence>
<dbReference type="Pfam" id="PF00588">
    <property type="entry name" value="SpoU_methylase"/>
    <property type="match status" value="1"/>
</dbReference>
<dbReference type="GO" id="GO:0032259">
    <property type="term" value="P:methylation"/>
    <property type="evidence" value="ECO:0007669"/>
    <property type="project" value="UniProtKB-KW"/>
</dbReference>
<dbReference type="GO" id="GO:0005737">
    <property type="term" value="C:cytoplasm"/>
    <property type="evidence" value="ECO:0007669"/>
    <property type="project" value="UniProtKB-ARBA"/>
</dbReference>
<dbReference type="PANTHER" id="PTHR43191:SF2">
    <property type="entry name" value="RRNA METHYLTRANSFERASE 3, MITOCHONDRIAL"/>
    <property type="match status" value="1"/>
</dbReference>
<dbReference type="Proteomes" id="UP000179243">
    <property type="component" value="Unassembled WGS sequence"/>
</dbReference>
<dbReference type="InterPro" id="IPR013123">
    <property type="entry name" value="SpoU_subst-bd"/>
</dbReference>
<protein>
    <recommendedName>
        <fullName evidence="4">RNA 2-O ribose methyltransferase substrate binding domain-containing protein</fullName>
    </recommendedName>
</protein>
<dbReference type="InterPro" id="IPR001537">
    <property type="entry name" value="SpoU_MeTrfase"/>
</dbReference>
<dbReference type="InterPro" id="IPR053888">
    <property type="entry name" value="MRM3-like_sub_bind"/>
</dbReference>
<accession>A0A1F7F020</accession>
<evidence type="ECO:0000256" key="1">
    <source>
        <dbReference type="ARBA" id="ARBA00007228"/>
    </source>
</evidence>
<evidence type="ECO:0000313" key="6">
    <source>
        <dbReference type="Proteomes" id="UP000179243"/>
    </source>
</evidence>
<dbReference type="CDD" id="cd18095">
    <property type="entry name" value="SpoU-like_rRNA-MTase"/>
    <property type="match status" value="1"/>
</dbReference>
<sequence>MKLLKSLSQKKYRDEHGKFLAEGPDVVEQLVASGHMVHEIIIDECLRSKYASIAARAASQAISLCYVPERTISELAETITTQGILAVAQKNLAAHPTPGLSVYLDAVQNPGNVGAVIRTAAATGFANVIAGKGTADFFNPKTVRGSAGGICEVNLIDDRDQKWLPEMKKMGYVVATTSCTKGKLPVHFKAREKTVIIMGNEGGGVSGPVQKLADEYIHIPMRRNIKSLNIAVAFGVIAFTIASD</sequence>
<gene>
    <name evidence="5" type="ORF">A2519_13500</name>
</gene>
<dbReference type="InterPro" id="IPR051259">
    <property type="entry name" value="rRNA_Methyltransferase"/>
</dbReference>
<evidence type="ECO:0000256" key="3">
    <source>
        <dbReference type="ARBA" id="ARBA00022679"/>
    </source>
</evidence>
<reference evidence="5 6" key="1">
    <citation type="journal article" date="2016" name="Nat. Commun.">
        <title>Thousands of microbial genomes shed light on interconnected biogeochemical processes in an aquifer system.</title>
        <authorList>
            <person name="Anantharaman K."/>
            <person name="Brown C.T."/>
            <person name="Hug L.A."/>
            <person name="Sharon I."/>
            <person name="Castelle C.J."/>
            <person name="Probst A.J."/>
            <person name="Thomas B.C."/>
            <person name="Singh A."/>
            <person name="Wilkins M.J."/>
            <person name="Karaoz U."/>
            <person name="Brodie E.L."/>
            <person name="Williams K.H."/>
            <person name="Hubbard S.S."/>
            <person name="Banfield J.F."/>
        </authorList>
    </citation>
    <scope>NUCLEOTIDE SEQUENCE [LARGE SCALE GENOMIC DNA]</scope>
</reference>
<dbReference type="Gene3D" id="3.30.1330.30">
    <property type="match status" value="1"/>
</dbReference>
<dbReference type="EMBL" id="MFYX01000156">
    <property type="protein sequence ID" value="OGJ99984.1"/>
    <property type="molecule type" value="Genomic_DNA"/>
</dbReference>
<dbReference type="GO" id="GO:0008173">
    <property type="term" value="F:RNA methyltransferase activity"/>
    <property type="evidence" value="ECO:0007669"/>
    <property type="project" value="InterPro"/>
</dbReference>
<dbReference type="SUPFAM" id="SSF75217">
    <property type="entry name" value="alpha/beta knot"/>
    <property type="match status" value="1"/>
</dbReference>
<dbReference type="SMART" id="SM00967">
    <property type="entry name" value="SpoU_sub_bind"/>
    <property type="match status" value="1"/>
</dbReference>
<evidence type="ECO:0000313" key="5">
    <source>
        <dbReference type="EMBL" id="OGJ99984.1"/>
    </source>
</evidence>
<dbReference type="GO" id="GO:0006396">
    <property type="term" value="P:RNA processing"/>
    <property type="evidence" value="ECO:0007669"/>
    <property type="project" value="InterPro"/>
</dbReference>
<dbReference type="GO" id="GO:0003723">
    <property type="term" value="F:RNA binding"/>
    <property type="evidence" value="ECO:0007669"/>
    <property type="project" value="InterPro"/>
</dbReference>
<dbReference type="PANTHER" id="PTHR43191">
    <property type="entry name" value="RRNA METHYLTRANSFERASE 3"/>
    <property type="match status" value="1"/>
</dbReference>
<dbReference type="Gene3D" id="3.40.1280.10">
    <property type="match status" value="1"/>
</dbReference>
<dbReference type="InterPro" id="IPR029026">
    <property type="entry name" value="tRNA_m1G_MTases_N"/>
</dbReference>
<dbReference type="AlphaFoldDB" id="A0A1F7F020"/>
<keyword evidence="2" id="KW-0489">Methyltransferase</keyword>
<dbReference type="InterPro" id="IPR029028">
    <property type="entry name" value="Alpha/beta_knot_MTases"/>
</dbReference>
<proteinExistence type="inferred from homology"/>
<keyword evidence="3" id="KW-0808">Transferase</keyword>
<organism evidence="5 6">
    <name type="scientific">Candidatus Raymondbacteria bacterium RIFOXYD12_FULL_49_13</name>
    <dbReference type="NCBI Taxonomy" id="1817890"/>
    <lineage>
        <taxon>Bacteria</taxon>
        <taxon>Raymondiibacteriota</taxon>
    </lineage>
</organism>
<dbReference type="InterPro" id="IPR029064">
    <property type="entry name" value="Ribosomal_eL30-like_sf"/>
</dbReference>
<name>A0A1F7F020_UNCRA</name>
<dbReference type="Pfam" id="PF22435">
    <property type="entry name" value="MRM3-like_sub_bind"/>
    <property type="match status" value="1"/>
</dbReference>
<feature type="domain" description="RNA 2-O ribose methyltransferase substrate binding" evidence="4">
    <location>
        <begin position="20"/>
        <end position="94"/>
    </location>
</feature>
<dbReference type="SUPFAM" id="SSF55315">
    <property type="entry name" value="L30e-like"/>
    <property type="match status" value="1"/>
</dbReference>
<evidence type="ECO:0000256" key="2">
    <source>
        <dbReference type="ARBA" id="ARBA00022603"/>
    </source>
</evidence>